<evidence type="ECO:0000259" key="1">
    <source>
        <dbReference type="Pfam" id="PF12697"/>
    </source>
</evidence>
<feature type="domain" description="AB hydrolase-1" evidence="1">
    <location>
        <begin position="12"/>
        <end position="134"/>
    </location>
</feature>
<dbReference type="PANTHER" id="PTHR43689">
    <property type="entry name" value="HYDROLASE"/>
    <property type="match status" value="1"/>
</dbReference>
<keyword evidence="3" id="KW-1185">Reference proteome</keyword>
<dbReference type="InterPro" id="IPR000073">
    <property type="entry name" value="AB_hydrolase_1"/>
</dbReference>
<sequence length="209" mass="21728">MAQQHAQPPSQILFLPGVGGDPQFWQPVSGLLEHPATRRLMGWPGFGPVPADPAVRGMADLVARVVDAIDQPTALVAQSMGGIVAVQAALRCADRVTHLVLTATSGGVDMAAHGAQDWRPAFAQAHPTVPPWFADYREDLSGALATLAVPTLLLWGDADPISPVAVGEHLQALLPQSRLHVVPGGAHDLANRHAAQVAPLIAAHLGGSA</sequence>
<dbReference type="EMBL" id="JACHLK010000001">
    <property type="protein sequence ID" value="MBB6557829.1"/>
    <property type="molecule type" value="Genomic_DNA"/>
</dbReference>
<dbReference type="RefSeq" id="WP_184855252.1">
    <property type="nucleotide sequence ID" value="NZ_JACHLK010000001.1"/>
</dbReference>
<gene>
    <name evidence="2" type="ORF">HNP48_000493</name>
</gene>
<protein>
    <submittedName>
        <fullName evidence="2">Pimeloyl-ACP methyl ester carboxylesterase</fullName>
    </submittedName>
</protein>
<name>A0A7X0P9R3_9BURK</name>
<evidence type="ECO:0000313" key="3">
    <source>
        <dbReference type="Proteomes" id="UP000575083"/>
    </source>
</evidence>
<dbReference type="Pfam" id="PF12697">
    <property type="entry name" value="Abhydrolase_6"/>
    <property type="match status" value="1"/>
</dbReference>
<organism evidence="2 3">
    <name type="scientific">Acidovorax soli</name>
    <dbReference type="NCBI Taxonomy" id="592050"/>
    <lineage>
        <taxon>Bacteria</taxon>
        <taxon>Pseudomonadati</taxon>
        <taxon>Pseudomonadota</taxon>
        <taxon>Betaproteobacteria</taxon>
        <taxon>Burkholderiales</taxon>
        <taxon>Comamonadaceae</taxon>
        <taxon>Acidovorax</taxon>
    </lineage>
</organism>
<comment type="caution">
    <text evidence="2">The sequence shown here is derived from an EMBL/GenBank/DDBJ whole genome shotgun (WGS) entry which is preliminary data.</text>
</comment>
<dbReference type="InterPro" id="IPR029058">
    <property type="entry name" value="AB_hydrolase_fold"/>
</dbReference>
<evidence type="ECO:0000313" key="2">
    <source>
        <dbReference type="EMBL" id="MBB6557829.1"/>
    </source>
</evidence>
<dbReference type="Gene3D" id="3.40.50.1820">
    <property type="entry name" value="alpha/beta hydrolase"/>
    <property type="match status" value="1"/>
</dbReference>
<dbReference type="PANTHER" id="PTHR43689:SF8">
    <property type="entry name" value="ALPHA_BETA-HYDROLASES SUPERFAMILY PROTEIN"/>
    <property type="match status" value="1"/>
</dbReference>
<dbReference type="AlphaFoldDB" id="A0A7X0P9R3"/>
<proteinExistence type="predicted"/>
<reference evidence="2 3" key="1">
    <citation type="submission" date="2020-08" db="EMBL/GenBank/DDBJ databases">
        <title>Functional genomics of gut bacteria from endangered species of beetles.</title>
        <authorList>
            <person name="Carlos-Shanley C."/>
        </authorList>
    </citation>
    <scope>NUCLEOTIDE SEQUENCE [LARGE SCALE GENOMIC DNA]</scope>
    <source>
        <strain evidence="2 3">S00198</strain>
    </source>
</reference>
<accession>A0A7X0P9R3</accession>
<dbReference type="Proteomes" id="UP000575083">
    <property type="component" value="Unassembled WGS sequence"/>
</dbReference>
<dbReference type="SUPFAM" id="SSF53474">
    <property type="entry name" value="alpha/beta-Hydrolases"/>
    <property type="match status" value="1"/>
</dbReference>